<evidence type="ECO:0000313" key="1">
    <source>
        <dbReference type="EMBL" id="CAG8689039.1"/>
    </source>
</evidence>
<name>A0ACA9P7U0_9GLOM</name>
<evidence type="ECO:0000313" key="2">
    <source>
        <dbReference type="Proteomes" id="UP000789920"/>
    </source>
</evidence>
<comment type="caution">
    <text evidence="1">The sequence shown here is derived from an EMBL/GenBank/DDBJ whole genome shotgun (WGS) entry which is preliminary data.</text>
</comment>
<reference evidence="1" key="1">
    <citation type="submission" date="2021-06" db="EMBL/GenBank/DDBJ databases">
        <authorList>
            <person name="Kallberg Y."/>
            <person name="Tangrot J."/>
            <person name="Rosling A."/>
        </authorList>
    </citation>
    <scope>NUCLEOTIDE SEQUENCE</scope>
    <source>
        <strain evidence="1">MA461A</strain>
    </source>
</reference>
<feature type="non-terminal residue" evidence="1">
    <location>
        <position position="1"/>
    </location>
</feature>
<feature type="non-terminal residue" evidence="1">
    <location>
        <position position="111"/>
    </location>
</feature>
<dbReference type="EMBL" id="CAJVQC010017882">
    <property type="protein sequence ID" value="CAG8689039.1"/>
    <property type="molecule type" value="Genomic_DNA"/>
</dbReference>
<gene>
    <name evidence="1" type="ORF">RPERSI_LOCUS9449</name>
</gene>
<accession>A0ACA9P7U0</accession>
<sequence length="111" mass="12728">SLKTTLWQRVYEICQQEAEYLKVIPTHQFVSALTDLVYKQAETAAINLENFANHANRTTILMEDVKLLTRRNEDLNEMINNFAKCIDEKHGERIAAAKSISISENNDDTNT</sequence>
<keyword evidence="2" id="KW-1185">Reference proteome</keyword>
<proteinExistence type="predicted"/>
<protein>
    <submittedName>
        <fullName evidence="1">13469_t:CDS:1</fullName>
    </submittedName>
</protein>
<organism evidence="1 2">
    <name type="scientific">Racocetra persica</name>
    <dbReference type="NCBI Taxonomy" id="160502"/>
    <lineage>
        <taxon>Eukaryota</taxon>
        <taxon>Fungi</taxon>
        <taxon>Fungi incertae sedis</taxon>
        <taxon>Mucoromycota</taxon>
        <taxon>Glomeromycotina</taxon>
        <taxon>Glomeromycetes</taxon>
        <taxon>Diversisporales</taxon>
        <taxon>Gigasporaceae</taxon>
        <taxon>Racocetra</taxon>
    </lineage>
</organism>
<dbReference type="Proteomes" id="UP000789920">
    <property type="component" value="Unassembled WGS sequence"/>
</dbReference>